<feature type="transmembrane region" description="Helical" evidence="1">
    <location>
        <begin position="37"/>
        <end position="58"/>
    </location>
</feature>
<organism evidence="2 3">
    <name type="scientific">Candidatus Bartonella washoeensis Sb944nv</name>
    <dbReference type="NCBI Taxonomy" id="1094563"/>
    <lineage>
        <taxon>Bacteria</taxon>
        <taxon>Pseudomonadati</taxon>
        <taxon>Pseudomonadota</taxon>
        <taxon>Alphaproteobacteria</taxon>
        <taxon>Hyphomicrobiales</taxon>
        <taxon>Bartonellaceae</taxon>
        <taxon>Bartonella</taxon>
    </lineage>
</organism>
<dbReference type="eggNOG" id="ENOG50301Q1">
    <property type="taxonomic scope" value="Bacteria"/>
</dbReference>
<comment type="caution">
    <text evidence="2">The sequence shown here is derived from an EMBL/GenBank/DDBJ whole genome shotgun (WGS) entry which is preliminary data.</text>
</comment>
<feature type="transmembrane region" description="Helical" evidence="1">
    <location>
        <begin position="6"/>
        <end position="25"/>
    </location>
</feature>
<evidence type="ECO:0000256" key="1">
    <source>
        <dbReference type="SAM" id="Phobius"/>
    </source>
</evidence>
<proteinExistence type="predicted"/>
<sequence>MDDILFNIKNALLATNIFLFLSIFSSKLKFPTWKNSIKLGFVIIIIYFTIYFGLYYFIN</sequence>
<gene>
    <name evidence="2" type="ORF">MCQ_00247</name>
</gene>
<dbReference type="Proteomes" id="UP000008947">
    <property type="component" value="Unassembled WGS sequence"/>
</dbReference>
<keyword evidence="3" id="KW-1185">Reference proteome</keyword>
<dbReference type="AlphaFoldDB" id="J0QFD9"/>
<keyword evidence="1" id="KW-0812">Transmembrane</keyword>
<protein>
    <submittedName>
        <fullName evidence="2">Uncharacterized protein</fullName>
    </submittedName>
</protein>
<dbReference type="HOGENOM" id="CLU_2950954_0_0_5"/>
<evidence type="ECO:0000313" key="2">
    <source>
        <dbReference type="EMBL" id="EJF81549.1"/>
    </source>
</evidence>
<accession>J0QFD9</accession>
<keyword evidence="1" id="KW-0472">Membrane</keyword>
<reference evidence="2 3" key="1">
    <citation type="submission" date="2012-03" db="EMBL/GenBank/DDBJ databases">
        <title>The Genome Sequence of Bartonella washoensis Sb944nv.</title>
        <authorList>
            <consortium name="The Broad Institute Genome Sequencing Platform"/>
            <consortium name="The Broad Institute Genome Sequencing Center for Infectious Disease"/>
            <person name="Feldgarden M."/>
            <person name="Kirby J."/>
            <person name="Kosoy M."/>
            <person name="Birtles R."/>
            <person name="Probert W.S."/>
            <person name="Chiaraviglio L."/>
            <person name="Young S.K."/>
            <person name="Zeng Q."/>
            <person name="Gargeya S."/>
            <person name="Fitzgerald M."/>
            <person name="Haas B."/>
            <person name="Abouelleil A."/>
            <person name="Alvarado L."/>
            <person name="Arachchi H.M."/>
            <person name="Berlin A."/>
            <person name="Chapman S.B."/>
            <person name="Gearin G."/>
            <person name="Goldberg J."/>
            <person name="Griggs A."/>
            <person name="Gujja S."/>
            <person name="Hansen M."/>
            <person name="Heiman D."/>
            <person name="Howarth C."/>
            <person name="Larimer J."/>
            <person name="Lui A."/>
            <person name="MacDonald P.J.P."/>
            <person name="McCowen C."/>
            <person name="Montmayeur A."/>
            <person name="Murphy C."/>
            <person name="Neiman D."/>
            <person name="Pearson M."/>
            <person name="Priest M."/>
            <person name="Roberts A."/>
            <person name="Saif S."/>
            <person name="Shea T."/>
            <person name="Sisk P."/>
            <person name="Stolte C."/>
            <person name="Sykes S."/>
            <person name="Wortman J."/>
            <person name="Nusbaum C."/>
            <person name="Birren B."/>
        </authorList>
    </citation>
    <scope>NUCLEOTIDE SEQUENCE [LARGE SCALE GENOMIC DNA]</scope>
    <source>
        <strain evidence="2 3">Sb944nv</strain>
    </source>
</reference>
<evidence type="ECO:0000313" key="3">
    <source>
        <dbReference type="Proteomes" id="UP000008947"/>
    </source>
</evidence>
<keyword evidence="1" id="KW-1133">Transmembrane helix</keyword>
<name>J0QFD9_9HYPH</name>
<dbReference type="EMBL" id="AILU01000003">
    <property type="protein sequence ID" value="EJF81549.1"/>
    <property type="molecule type" value="Genomic_DNA"/>
</dbReference>